<keyword evidence="5" id="KW-1185">Reference proteome</keyword>
<dbReference type="Proteomes" id="UP000887577">
    <property type="component" value="Unplaced"/>
</dbReference>
<dbReference type="InterPro" id="IPR001254">
    <property type="entry name" value="Trypsin_dom"/>
</dbReference>
<evidence type="ECO:0000313" key="6">
    <source>
        <dbReference type="WBParaSite" id="PSU_v2.g16357.t1"/>
    </source>
</evidence>
<evidence type="ECO:0000256" key="2">
    <source>
        <dbReference type="RuleBase" id="RU363034"/>
    </source>
</evidence>
<organism evidence="5 6">
    <name type="scientific">Panagrolaimus superbus</name>
    <dbReference type="NCBI Taxonomy" id="310955"/>
    <lineage>
        <taxon>Eukaryota</taxon>
        <taxon>Metazoa</taxon>
        <taxon>Ecdysozoa</taxon>
        <taxon>Nematoda</taxon>
        <taxon>Chromadorea</taxon>
        <taxon>Rhabditida</taxon>
        <taxon>Tylenchina</taxon>
        <taxon>Panagrolaimomorpha</taxon>
        <taxon>Panagrolaimoidea</taxon>
        <taxon>Panagrolaimidae</taxon>
        <taxon>Panagrolaimus</taxon>
    </lineage>
</organism>
<evidence type="ECO:0000256" key="3">
    <source>
        <dbReference type="SAM" id="SignalP"/>
    </source>
</evidence>
<dbReference type="InterPro" id="IPR001314">
    <property type="entry name" value="Peptidase_S1A"/>
</dbReference>
<dbReference type="GO" id="GO:0006508">
    <property type="term" value="P:proteolysis"/>
    <property type="evidence" value="ECO:0007669"/>
    <property type="project" value="UniProtKB-KW"/>
</dbReference>
<dbReference type="InterPro" id="IPR018114">
    <property type="entry name" value="TRYPSIN_HIS"/>
</dbReference>
<dbReference type="InterPro" id="IPR033116">
    <property type="entry name" value="TRYPSIN_SER"/>
</dbReference>
<dbReference type="WBParaSite" id="PSU_v2.g16357.t1">
    <property type="protein sequence ID" value="PSU_v2.g16357.t1"/>
    <property type="gene ID" value="PSU_v2.g16357"/>
</dbReference>
<dbReference type="PANTHER" id="PTHR24252">
    <property type="entry name" value="ACROSIN-RELATED"/>
    <property type="match status" value="1"/>
</dbReference>
<dbReference type="GO" id="GO:0004252">
    <property type="term" value="F:serine-type endopeptidase activity"/>
    <property type="evidence" value="ECO:0007669"/>
    <property type="project" value="InterPro"/>
</dbReference>
<keyword evidence="3" id="KW-0732">Signal</keyword>
<evidence type="ECO:0000313" key="5">
    <source>
        <dbReference type="Proteomes" id="UP000887577"/>
    </source>
</evidence>
<dbReference type="InterPro" id="IPR043504">
    <property type="entry name" value="Peptidase_S1_PA_chymotrypsin"/>
</dbReference>
<dbReference type="Gene3D" id="2.40.10.10">
    <property type="entry name" value="Trypsin-like serine proteases"/>
    <property type="match status" value="2"/>
</dbReference>
<keyword evidence="1" id="KW-1015">Disulfide bond</keyword>
<dbReference type="PANTHER" id="PTHR24252:SF7">
    <property type="entry name" value="HYALIN"/>
    <property type="match status" value="1"/>
</dbReference>
<keyword evidence="2" id="KW-0720">Serine protease</keyword>
<dbReference type="InterPro" id="IPR009003">
    <property type="entry name" value="Peptidase_S1_PA"/>
</dbReference>
<dbReference type="PROSITE" id="PS00134">
    <property type="entry name" value="TRYPSIN_HIS"/>
    <property type="match status" value="1"/>
</dbReference>
<dbReference type="AlphaFoldDB" id="A0A914YG93"/>
<keyword evidence="2" id="KW-0645">Protease</keyword>
<dbReference type="PRINTS" id="PR00722">
    <property type="entry name" value="CHYMOTRYPSIN"/>
</dbReference>
<evidence type="ECO:0000256" key="1">
    <source>
        <dbReference type="ARBA" id="ARBA00023157"/>
    </source>
</evidence>
<name>A0A914YG93_9BILA</name>
<feature type="signal peptide" evidence="3">
    <location>
        <begin position="1"/>
        <end position="22"/>
    </location>
</feature>
<sequence>MLEKVLLLLFFGFKFLLFGGAGKVEVNCGIEFKPNLNSQIIFGTDLKEFEHPWFCDFNNIFEGNESHCSAVLISSEYILTAAHCFDESKVPQHERFTKLRCGSVRNRIDVAALKVIKHSVFADSQMHDLALIKIKEIRYTEYLRPICLISYEKIFENSPVTVVGSGLEFSELSKDAKKAGIIVKSLKICSNLYKHWARSKENVLCAGTFLTGIKGGDSGGPLMASFQGRYYLIGITSAAADRNFYQTFRQDEYPVLFSRIAPECDAFIGNNSNVKCLLNVIPLRASESKETLCGEVSESRRQHFSADNENDAMLQPWFCKLIDTDKNCTTFCGGTLISFRHLLTAQSCLEGIQAAKITVKCGIKFQTTSKILKIRIPDKVIDFNSDLAVIEFVKEITFDGNVGIACLTKTEMDEISSFTVIDQKTRNPKRSLPTVLQNIVTCQKRYSKPFY</sequence>
<dbReference type="PROSITE" id="PS00135">
    <property type="entry name" value="TRYPSIN_SER"/>
    <property type="match status" value="1"/>
</dbReference>
<keyword evidence="2" id="KW-0378">Hydrolase</keyword>
<feature type="chain" id="PRO_5037204331" evidence="3">
    <location>
        <begin position="23"/>
        <end position="451"/>
    </location>
</feature>
<dbReference type="SMART" id="SM00020">
    <property type="entry name" value="Tryp_SPc"/>
    <property type="match status" value="1"/>
</dbReference>
<dbReference type="PROSITE" id="PS50240">
    <property type="entry name" value="TRYPSIN_DOM"/>
    <property type="match status" value="1"/>
</dbReference>
<reference evidence="6" key="1">
    <citation type="submission" date="2022-11" db="UniProtKB">
        <authorList>
            <consortium name="WormBaseParasite"/>
        </authorList>
    </citation>
    <scope>IDENTIFICATION</scope>
</reference>
<dbReference type="SUPFAM" id="SSF50494">
    <property type="entry name" value="Trypsin-like serine proteases"/>
    <property type="match status" value="2"/>
</dbReference>
<protein>
    <submittedName>
        <fullName evidence="6">Peptidase S1 domain-containing protein</fullName>
    </submittedName>
</protein>
<feature type="domain" description="Peptidase S1" evidence="4">
    <location>
        <begin position="40"/>
        <end position="323"/>
    </location>
</feature>
<accession>A0A914YG93</accession>
<dbReference type="Pfam" id="PF00089">
    <property type="entry name" value="Trypsin"/>
    <property type="match status" value="2"/>
</dbReference>
<evidence type="ECO:0000259" key="4">
    <source>
        <dbReference type="PROSITE" id="PS50240"/>
    </source>
</evidence>
<proteinExistence type="predicted"/>